<gene>
    <name evidence="2" type="ORF">G6R27_04855</name>
</gene>
<organism evidence="2 3">
    <name type="scientific">Fructobacillus papyriferae</name>
    <dbReference type="NCBI Taxonomy" id="2713171"/>
    <lineage>
        <taxon>Bacteria</taxon>
        <taxon>Bacillati</taxon>
        <taxon>Bacillota</taxon>
        <taxon>Bacilli</taxon>
        <taxon>Lactobacillales</taxon>
        <taxon>Lactobacillaceae</taxon>
        <taxon>Fructobacillus</taxon>
    </lineage>
</organism>
<evidence type="ECO:0000313" key="2">
    <source>
        <dbReference type="EMBL" id="MBS9335354.1"/>
    </source>
</evidence>
<dbReference type="RefSeq" id="WP_213819940.1">
    <property type="nucleotide sequence ID" value="NZ_JAAMFI010000002.1"/>
</dbReference>
<dbReference type="PANTHER" id="PTHR43355:SF2">
    <property type="entry name" value="FLAVIN REDUCTASE (NADPH)"/>
    <property type="match status" value="1"/>
</dbReference>
<reference evidence="2 3" key="1">
    <citation type="submission" date="2020-02" db="EMBL/GenBank/DDBJ databases">
        <title>Fructobacillus sp. isolated from paper mulberry of Taiwan.</title>
        <authorList>
            <person name="Lin S.-T."/>
        </authorList>
    </citation>
    <scope>NUCLEOTIDE SEQUENCE [LARGE SCALE GENOMIC DNA]</scope>
    <source>
        <strain evidence="2 3">M1-10</strain>
    </source>
</reference>
<dbReference type="SUPFAM" id="SSF51735">
    <property type="entry name" value="NAD(P)-binding Rossmann-fold domains"/>
    <property type="match status" value="1"/>
</dbReference>
<comment type="caution">
    <text evidence="2">The sequence shown here is derived from an EMBL/GenBank/DDBJ whole genome shotgun (WGS) entry which is preliminary data.</text>
</comment>
<protein>
    <submittedName>
        <fullName evidence="2">NAD(P)H-binding protein</fullName>
    </submittedName>
</protein>
<dbReference type="EMBL" id="JAAMFI010000002">
    <property type="protein sequence ID" value="MBS9335354.1"/>
    <property type="molecule type" value="Genomic_DNA"/>
</dbReference>
<dbReference type="InterPro" id="IPR036291">
    <property type="entry name" value="NAD(P)-bd_dom_sf"/>
</dbReference>
<dbReference type="InterPro" id="IPR051606">
    <property type="entry name" value="Polyketide_Oxido-like"/>
</dbReference>
<sequence length="217" mass="23640">MNVFVIGATGMAGSAIVKEARRQGLEVIANGRNLDKLKEIKGDDQGINILQKDAFQLTEKDLQQADSIIDAFAIEPDQAYRQVDLAAKLVALLRDQKTRVGFILGAGSLYADDSKTSLVYDAIKADDSSKPWRAIPENQLYELDFLKNVHNVNWFGISPAISFLPGEKSEKILYGTDVVLTNDAGKSETTAGTMAVAVVAELLKPEHQQSRFTVANG</sequence>
<dbReference type="Proteomes" id="UP001519418">
    <property type="component" value="Unassembled WGS sequence"/>
</dbReference>
<name>A0ABS5QSR4_9LACO</name>
<proteinExistence type="predicted"/>
<dbReference type="Pfam" id="PF01370">
    <property type="entry name" value="Epimerase"/>
    <property type="match status" value="1"/>
</dbReference>
<evidence type="ECO:0000313" key="3">
    <source>
        <dbReference type="Proteomes" id="UP001519418"/>
    </source>
</evidence>
<dbReference type="PANTHER" id="PTHR43355">
    <property type="entry name" value="FLAVIN REDUCTASE (NADPH)"/>
    <property type="match status" value="1"/>
</dbReference>
<accession>A0ABS5QSR4</accession>
<keyword evidence="3" id="KW-1185">Reference proteome</keyword>
<evidence type="ECO:0000259" key="1">
    <source>
        <dbReference type="Pfam" id="PF01370"/>
    </source>
</evidence>
<dbReference type="Gene3D" id="3.40.50.720">
    <property type="entry name" value="NAD(P)-binding Rossmann-like Domain"/>
    <property type="match status" value="1"/>
</dbReference>
<feature type="domain" description="NAD-dependent epimerase/dehydratase" evidence="1">
    <location>
        <begin position="3"/>
        <end position="80"/>
    </location>
</feature>
<dbReference type="InterPro" id="IPR001509">
    <property type="entry name" value="Epimerase_deHydtase"/>
</dbReference>